<dbReference type="InterPro" id="IPR000408">
    <property type="entry name" value="Reg_chr_condens"/>
</dbReference>
<evidence type="ECO:0000313" key="3">
    <source>
        <dbReference type="EMBL" id="WED43764.1"/>
    </source>
</evidence>
<evidence type="ECO:0000313" key="4">
    <source>
        <dbReference type="Proteomes" id="UP001222087"/>
    </source>
</evidence>
<dbReference type="Proteomes" id="UP001222087">
    <property type="component" value="Chromosome"/>
</dbReference>
<dbReference type="RefSeq" id="WP_275089578.1">
    <property type="nucleotide sequence ID" value="NZ_CP119078.1"/>
</dbReference>
<dbReference type="PANTHER" id="PTHR22872">
    <property type="entry name" value="BTK-BINDING PROTEIN-RELATED"/>
    <property type="match status" value="1"/>
</dbReference>
<dbReference type="PRINTS" id="PR00633">
    <property type="entry name" value="RCCNDNSATION"/>
</dbReference>
<dbReference type="InterPro" id="IPR009091">
    <property type="entry name" value="RCC1/BLIP-II"/>
</dbReference>
<organism evidence="3 4">
    <name type="scientific">Legionella cardiaca</name>
    <dbReference type="NCBI Taxonomy" id="1071983"/>
    <lineage>
        <taxon>Bacteria</taxon>
        <taxon>Pseudomonadati</taxon>
        <taxon>Pseudomonadota</taxon>
        <taxon>Gammaproteobacteria</taxon>
        <taxon>Legionellales</taxon>
        <taxon>Legionellaceae</taxon>
        <taxon>Legionella</taxon>
    </lineage>
</organism>
<protein>
    <recommendedName>
        <fullName evidence="2">RCC1-like domain-containing protein</fullName>
    </recommendedName>
</protein>
<gene>
    <name evidence="3" type="ORF">PXX05_03005</name>
</gene>
<dbReference type="Pfam" id="PF25390">
    <property type="entry name" value="WD40_RLD"/>
    <property type="match status" value="1"/>
</dbReference>
<sequence>MKDIPLSLLHKDLICYLALHHLDYQTALYFIEAIILYQFMENNPFREKGPDSAMEAKKFTRRFYRDHQLSKIYDALFLQEPKIVVGAKESFYFNPNVGWYYWSQEPGQKVNVNPQLFNPFSSQNPDIEMNNLLGHQNNVKGINQGGRELGFFSKNDKNFAYDNIIKIVDQRNYRIILTVKGQVFGIDKRMMKLAEKYNKQKRSMLVLIKIPESEKVIDIIASETTGYLLTAKGKVYSWQLDTQMELDLSTNHYICPQEITELQNLQIVAIACTAVRQLFLTVDGKIYIHKNSEGKLQLFHLEIKEKIKAIVGGKWHFLALTEAGNVYSWGFNKEGQLGINSEGYIEQPTLINELKEKVSFIVAGFYHSVCLTKDGEVYTFGDNQKGQLGLSNSNCPHTPQLVSALKNKVISKVAANGNYTLCLTSEGQLYSFGLGPQKRTSLPLEIVLDVDTQEASNEMRN</sequence>
<name>A0ABY8AVJ2_9GAMM</name>
<feature type="domain" description="RCC1-like" evidence="2">
    <location>
        <begin position="166"/>
        <end position="440"/>
    </location>
</feature>
<dbReference type="SUPFAM" id="SSF50985">
    <property type="entry name" value="RCC1/BLIP-II"/>
    <property type="match status" value="1"/>
</dbReference>
<dbReference type="EMBL" id="CP119078">
    <property type="protein sequence ID" value="WED43764.1"/>
    <property type="molecule type" value="Genomic_DNA"/>
</dbReference>
<keyword evidence="4" id="KW-1185">Reference proteome</keyword>
<evidence type="ECO:0000256" key="1">
    <source>
        <dbReference type="ARBA" id="ARBA00022737"/>
    </source>
</evidence>
<proteinExistence type="predicted"/>
<reference evidence="3 4" key="1">
    <citation type="submission" date="2023-02" db="EMBL/GenBank/DDBJ databases">
        <title>Genome Sequence of L. cardiaca H63T.</title>
        <authorList>
            <person name="Lopez A.E."/>
            <person name="Cianciotto N.P."/>
        </authorList>
    </citation>
    <scope>NUCLEOTIDE SEQUENCE [LARGE SCALE GENOMIC DNA]</scope>
    <source>
        <strain evidence="3 4">H63</strain>
    </source>
</reference>
<dbReference type="Gene3D" id="2.130.10.30">
    <property type="entry name" value="Regulator of chromosome condensation 1/beta-lactamase-inhibitor protein II"/>
    <property type="match status" value="2"/>
</dbReference>
<accession>A0ABY8AVJ2</accession>
<evidence type="ECO:0000259" key="2">
    <source>
        <dbReference type="Pfam" id="PF25390"/>
    </source>
</evidence>
<dbReference type="PROSITE" id="PS50012">
    <property type="entry name" value="RCC1_3"/>
    <property type="match status" value="3"/>
</dbReference>
<dbReference type="InterPro" id="IPR058923">
    <property type="entry name" value="RCC1-like_dom"/>
</dbReference>
<keyword evidence="1" id="KW-0677">Repeat</keyword>
<dbReference type="InterPro" id="IPR051625">
    <property type="entry name" value="Signaling_Regulatory_Domain"/>
</dbReference>